<name>A0A6A4T7W9_SCOMX</name>
<dbReference type="PROSITE" id="PS00061">
    <property type="entry name" value="ADH_SHORT"/>
    <property type="match status" value="1"/>
</dbReference>
<dbReference type="PRINTS" id="PR00080">
    <property type="entry name" value="SDRFAMILY"/>
</dbReference>
<dbReference type="GO" id="GO:0016491">
    <property type="term" value="F:oxidoreductase activity"/>
    <property type="evidence" value="ECO:0007669"/>
    <property type="project" value="UniProtKB-KW"/>
</dbReference>
<keyword evidence="3" id="KW-0443">Lipid metabolism</keyword>
<evidence type="ECO:0000256" key="2">
    <source>
        <dbReference type="ARBA" id="ARBA00022857"/>
    </source>
</evidence>
<accession>A0A6A4T7W9</accession>
<comment type="similarity">
    <text evidence="5">Belongs to the short-chain dehydrogenases/reductases (SDR) family.</text>
</comment>
<dbReference type="Gene3D" id="3.40.50.720">
    <property type="entry name" value="NAD(P)-binding Rossmann-like Domain"/>
    <property type="match status" value="1"/>
</dbReference>
<dbReference type="FunFam" id="3.40.50.720:FF:000137">
    <property type="entry name" value="Hydroxysteroid (17-beta) dehydrogenase 3"/>
    <property type="match status" value="1"/>
</dbReference>
<gene>
    <name evidence="6" type="ORF">F2P81_008736</name>
</gene>
<comment type="caution">
    <text evidence="6">The sequence shown here is derived from an EMBL/GenBank/DDBJ whole genome shotgun (WGS) entry which is preliminary data.</text>
</comment>
<proteinExistence type="inferred from homology"/>
<dbReference type="EMBL" id="VEVO01000008">
    <property type="protein sequence ID" value="KAF0038252.1"/>
    <property type="molecule type" value="Genomic_DNA"/>
</dbReference>
<evidence type="ECO:0000313" key="7">
    <source>
        <dbReference type="Proteomes" id="UP000438429"/>
    </source>
</evidence>
<keyword evidence="3" id="KW-0444">Lipid biosynthesis</keyword>
<evidence type="ECO:0000256" key="5">
    <source>
        <dbReference type="RuleBase" id="RU000363"/>
    </source>
</evidence>
<dbReference type="PANTHER" id="PTHR43899:SF10">
    <property type="entry name" value="20BETA-HYDROXYSTEROID DEHYDROGENASE TYPE 2"/>
    <property type="match status" value="1"/>
</dbReference>
<sequence>MVPRVQVLFLGELMAYMDEGNVKHQISSMLNLHLHINEFVTGATYGIGKAYACELARRGLDIVLVSRSDDKLQTVAKEIEGQYGRKTRTIRVDFTDGPSIYPVVAEGLQGLEIGILVNNVGMTYSDSFACFLEVPNAEQKITQIVNCNMLSVPQMTRLVLPDMIKRGTGLIINISSEVAIRPQPLLSLYSATKIFVTYFSQGLHAEYKSKGITVQCVCPFMVSTNMTLNMKVNCFVKSSSAFAREALNTVGHSSYTSGCLSHALQNAALIALLPDWLHMSQFLVGKLKNFPKLDGQKRRCVCPFMVSTNMTLNMKVNCFVKSSSAFAREALNTVGHSSYTSGCLSHALQNAALIALLPDWLHMSQFLVGKLKNFPKLDGQKRRVSKGEEKPREKEE</sequence>
<evidence type="ECO:0000256" key="1">
    <source>
        <dbReference type="ARBA" id="ARBA00004240"/>
    </source>
</evidence>
<dbReference type="InterPro" id="IPR002347">
    <property type="entry name" value="SDR_fam"/>
</dbReference>
<comment type="subcellular location">
    <subcellularLocation>
        <location evidence="1">Endoplasmic reticulum</location>
    </subcellularLocation>
</comment>
<dbReference type="SUPFAM" id="SSF51735">
    <property type="entry name" value="NAD(P)-binding Rossmann-fold domains"/>
    <property type="match status" value="1"/>
</dbReference>
<dbReference type="AlphaFoldDB" id="A0A6A4T7W9"/>
<evidence type="ECO:0000256" key="3">
    <source>
        <dbReference type="ARBA" id="ARBA00022955"/>
    </source>
</evidence>
<organism evidence="6 7">
    <name type="scientific">Scophthalmus maximus</name>
    <name type="common">Turbot</name>
    <name type="synonym">Psetta maxima</name>
    <dbReference type="NCBI Taxonomy" id="52904"/>
    <lineage>
        <taxon>Eukaryota</taxon>
        <taxon>Metazoa</taxon>
        <taxon>Chordata</taxon>
        <taxon>Craniata</taxon>
        <taxon>Vertebrata</taxon>
        <taxon>Euteleostomi</taxon>
        <taxon>Actinopterygii</taxon>
        <taxon>Neopterygii</taxon>
        <taxon>Teleostei</taxon>
        <taxon>Neoteleostei</taxon>
        <taxon>Acanthomorphata</taxon>
        <taxon>Carangaria</taxon>
        <taxon>Pleuronectiformes</taxon>
        <taxon>Pleuronectoidei</taxon>
        <taxon>Scophthalmidae</taxon>
        <taxon>Scophthalmus</taxon>
    </lineage>
</organism>
<keyword evidence="2" id="KW-0521">NADP</keyword>
<dbReference type="PANTHER" id="PTHR43899">
    <property type="entry name" value="RH59310P"/>
    <property type="match status" value="1"/>
</dbReference>
<protein>
    <submittedName>
        <fullName evidence="6">Uncharacterized protein</fullName>
    </submittedName>
</protein>
<reference evidence="6 7" key="1">
    <citation type="submission" date="2019-06" db="EMBL/GenBank/DDBJ databases">
        <title>Draft genomes of female and male turbot (Scophthalmus maximus).</title>
        <authorList>
            <person name="Xu H."/>
            <person name="Xu X.-W."/>
            <person name="Shao C."/>
            <person name="Chen S."/>
        </authorList>
    </citation>
    <scope>NUCLEOTIDE SEQUENCE [LARGE SCALE GENOMIC DNA]</scope>
    <source>
        <strain evidence="6">Ysfricsl-2016a</strain>
        <tissue evidence="6">Blood</tissue>
    </source>
</reference>
<dbReference type="InterPro" id="IPR036291">
    <property type="entry name" value="NAD(P)-bd_dom_sf"/>
</dbReference>
<dbReference type="GO" id="GO:0006694">
    <property type="term" value="P:steroid biosynthetic process"/>
    <property type="evidence" value="ECO:0007669"/>
    <property type="project" value="UniProtKB-KW"/>
</dbReference>
<dbReference type="Proteomes" id="UP000438429">
    <property type="component" value="Unassembled WGS sequence"/>
</dbReference>
<dbReference type="InterPro" id="IPR051019">
    <property type="entry name" value="VLCFA-Steroid_DH"/>
</dbReference>
<keyword evidence="3" id="KW-0752">Steroid biosynthesis</keyword>
<evidence type="ECO:0000256" key="4">
    <source>
        <dbReference type="ARBA" id="ARBA00023002"/>
    </source>
</evidence>
<dbReference type="InterPro" id="IPR020904">
    <property type="entry name" value="Sc_DH/Rdtase_CS"/>
</dbReference>
<keyword evidence="4" id="KW-0560">Oxidoreductase</keyword>
<dbReference type="Pfam" id="PF00106">
    <property type="entry name" value="adh_short"/>
    <property type="match status" value="1"/>
</dbReference>
<dbReference type="PRINTS" id="PR00081">
    <property type="entry name" value="GDHRDH"/>
</dbReference>
<evidence type="ECO:0000313" key="6">
    <source>
        <dbReference type="EMBL" id="KAF0038252.1"/>
    </source>
</evidence>
<dbReference type="GO" id="GO:0005783">
    <property type="term" value="C:endoplasmic reticulum"/>
    <property type="evidence" value="ECO:0007669"/>
    <property type="project" value="UniProtKB-SubCell"/>
</dbReference>
<dbReference type="CDD" id="cd05356">
    <property type="entry name" value="17beta-HSD1_like_SDR_c"/>
    <property type="match status" value="1"/>
</dbReference>